<dbReference type="OrthoDB" id="2592256at2759"/>
<feature type="compositionally biased region" description="Basic and acidic residues" evidence="1">
    <location>
        <begin position="112"/>
        <end position="121"/>
    </location>
</feature>
<protein>
    <submittedName>
        <fullName evidence="3">Uncharacterized protein</fullName>
    </submittedName>
</protein>
<dbReference type="AlphaFoldDB" id="A0A8H3YE90"/>
<feature type="region of interest" description="Disordered" evidence="1">
    <location>
        <begin position="88"/>
        <end position="152"/>
    </location>
</feature>
<dbReference type="EMBL" id="BLZA01000017">
    <property type="protein sequence ID" value="GHJ86018.1"/>
    <property type="molecule type" value="Genomic_DNA"/>
</dbReference>
<feature type="region of interest" description="Disordered" evidence="1">
    <location>
        <begin position="207"/>
        <end position="234"/>
    </location>
</feature>
<feature type="compositionally biased region" description="Basic and acidic residues" evidence="1">
    <location>
        <begin position="88"/>
        <end position="98"/>
    </location>
</feature>
<evidence type="ECO:0000256" key="2">
    <source>
        <dbReference type="SAM" id="Phobius"/>
    </source>
</evidence>
<keyword evidence="2" id="KW-0472">Membrane</keyword>
<keyword evidence="2" id="KW-0812">Transmembrane</keyword>
<reference evidence="3" key="1">
    <citation type="submission" date="2020-07" db="EMBL/GenBank/DDBJ databases">
        <title>Draft Genome Sequence of a Deep-Sea Yeast, Naganishia (Cryptococcus) liquefaciens strain N6.</title>
        <authorList>
            <person name="Han Y.W."/>
            <person name="Kajitani R."/>
            <person name="Morimoto H."/>
            <person name="Parhat M."/>
            <person name="Tsubouchi H."/>
            <person name="Bakenova O."/>
            <person name="Ogata M."/>
            <person name="Argunhan B."/>
            <person name="Aoki R."/>
            <person name="Kajiwara S."/>
            <person name="Itoh T."/>
            <person name="Iwasaki H."/>
        </authorList>
    </citation>
    <scope>NUCLEOTIDE SEQUENCE</scope>
    <source>
        <strain evidence="3">N6</strain>
    </source>
</reference>
<organism evidence="3 4">
    <name type="scientific">Naganishia liquefaciens</name>
    <dbReference type="NCBI Taxonomy" id="104408"/>
    <lineage>
        <taxon>Eukaryota</taxon>
        <taxon>Fungi</taxon>
        <taxon>Dikarya</taxon>
        <taxon>Basidiomycota</taxon>
        <taxon>Agaricomycotina</taxon>
        <taxon>Tremellomycetes</taxon>
        <taxon>Filobasidiales</taxon>
        <taxon>Filobasidiaceae</taxon>
        <taxon>Naganishia</taxon>
    </lineage>
</organism>
<accession>A0A8H3YE90</accession>
<evidence type="ECO:0000313" key="4">
    <source>
        <dbReference type="Proteomes" id="UP000620104"/>
    </source>
</evidence>
<sequence>MPITATQLRSFLKEVKEEKAKNNAPPPPEAPGSLHFGPLEQAMMVLIIVGMVSDPATTGIPSILTPGITMLIIVAYIGYRLLEHQKASERRARKEPPKAPRTSSSAASAAIEKAKEKEKVKSSGTQVTTKEDLLKDQARLKEKAASTSRDVRAATKKTQYFLTMNGPGRPALVPFPRGFKAREGAPDGTLWWNNVPNLKVEEMMVQPAAPAKSSREERKEKEATKHVQPPGTISAEEIAARLPLEREMERYERVMMIMQCILALLLCFIDQRLGLVLLAFFLFSHFRSEKEKERFQARNVAALPPGSKNPYEQEFDYGGTGADI</sequence>
<proteinExistence type="predicted"/>
<feature type="compositionally biased region" description="Low complexity" evidence="1">
    <location>
        <begin position="100"/>
        <end position="111"/>
    </location>
</feature>
<gene>
    <name evidence="3" type="ORF">NliqN6_2420</name>
</gene>
<name>A0A8H3YE90_9TREE</name>
<feature type="compositionally biased region" description="Basic and acidic residues" evidence="1">
    <location>
        <begin position="213"/>
        <end position="225"/>
    </location>
</feature>
<dbReference type="Proteomes" id="UP000620104">
    <property type="component" value="Unassembled WGS sequence"/>
</dbReference>
<feature type="transmembrane region" description="Helical" evidence="2">
    <location>
        <begin position="256"/>
        <end position="283"/>
    </location>
</feature>
<feature type="compositionally biased region" description="Basic and acidic residues" evidence="1">
    <location>
        <begin position="129"/>
        <end position="152"/>
    </location>
</feature>
<comment type="caution">
    <text evidence="3">The sequence shown here is derived from an EMBL/GenBank/DDBJ whole genome shotgun (WGS) entry which is preliminary data.</text>
</comment>
<keyword evidence="2" id="KW-1133">Transmembrane helix</keyword>
<evidence type="ECO:0000313" key="3">
    <source>
        <dbReference type="EMBL" id="GHJ86018.1"/>
    </source>
</evidence>
<keyword evidence="4" id="KW-1185">Reference proteome</keyword>
<feature type="transmembrane region" description="Helical" evidence="2">
    <location>
        <begin position="63"/>
        <end position="82"/>
    </location>
</feature>
<evidence type="ECO:0000256" key="1">
    <source>
        <dbReference type="SAM" id="MobiDB-lite"/>
    </source>
</evidence>